<dbReference type="InterPro" id="IPR038109">
    <property type="entry name" value="DNA_bind_recomb_sf"/>
</dbReference>
<dbReference type="GO" id="GO:0000150">
    <property type="term" value="F:DNA strand exchange activity"/>
    <property type="evidence" value="ECO:0007669"/>
    <property type="project" value="InterPro"/>
</dbReference>
<accession>C0CXZ3</accession>
<keyword evidence="3" id="KW-1185">Reference proteome</keyword>
<dbReference type="Pfam" id="PF07508">
    <property type="entry name" value="Recombinase"/>
    <property type="match status" value="1"/>
</dbReference>
<name>C0CXZ3_9FIRM</name>
<organism evidence="2 3">
    <name type="scientific">[Clostridium] asparagiforme DSM 15981</name>
    <dbReference type="NCBI Taxonomy" id="518636"/>
    <lineage>
        <taxon>Bacteria</taxon>
        <taxon>Bacillati</taxon>
        <taxon>Bacillota</taxon>
        <taxon>Clostridia</taxon>
        <taxon>Lachnospirales</taxon>
        <taxon>Lachnospiraceae</taxon>
        <taxon>Enterocloster</taxon>
    </lineage>
</organism>
<dbReference type="EMBL" id="ACCJ01000099">
    <property type="protein sequence ID" value="EEG56041.1"/>
    <property type="molecule type" value="Genomic_DNA"/>
</dbReference>
<proteinExistence type="predicted"/>
<reference evidence="2 3" key="2">
    <citation type="submission" date="2009-02" db="EMBL/GenBank/DDBJ databases">
        <title>Draft genome sequence of Clostridium asparagiforme (DSM 15981).</title>
        <authorList>
            <person name="Sudarsanam P."/>
            <person name="Ley R."/>
            <person name="Guruge J."/>
            <person name="Turnbaugh P.J."/>
            <person name="Mahowald M."/>
            <person name="Liep D."/>
            <person name="Gordon J."/>
        </authorList>
    </citation>
    <scope>NUCLEOTIDE SEQUENCE [LARGE SCALE GENOMIC DNA]</scope>
    <source>
        <strain evidence="2 3">DSM 15981</strain>
    </source>
</reference>
<dbReference type="InterPro" id="IPR011109">
    <property type="entry name" value="DNA_bind_recombinase_dom"/>
</dbReference>
<evidence type="ECO:0000259" key="1">
    <source>
        <dbReference type="Pfam" id="PF07508"/>
    </source>
</evidence>
<dbReference type="RefSeq" id="WP_007709306.1">
    <property type="nucleotide sequence ID" value="NZ_CP102272.1"/>
</dbReference>
<protein>
    <recommendedName>
        <fullName evidence="1">Recombinase domain-containing protein</fullName>
    </recommendedName>
</protein>
<dbReference type="Gene3D" id="3.90.1750.20">
    <property type="entry name" value="Putative Large Serine Recombinase, Chain B, Domain 2"/>
    <property type="match status" value="1"/>
</dbReference>
<dbReference type="GO" id="GO:0003677">
    <property type="term" value="F:DNA binding"/>
    <property type="evidence" value="ECO:0007669"/>
    <property type="project" value="InterPro"/>
</dbReference>
<reference evidence="2 3" key="1">
    <citation type="submission" date="2009-01" db="EMBL/GenBank/DDBJ databases">
        <authorList>
            <person name="Fulton L."/>
            <person name="Clifton S."/>
            <person name="Fulton B."/>
            <person name="Xu J."/>
            <person name="Minx P."/>
            <person name="Pepin K.H."/>
            <person name="Johnson M."/>
            <person name="Bhonagiri V."/>
            <person name="Nash W.E."/>
            <person name="Mardis E.R."/>
            <person name="Wilson R.K."/>
        </authorList>
    </citation>
    <scope>NUCLEOTIDE SEQUENCE [LARGE SCALE GENOMIC DNA]</scope>
    <source>
        <strain evidence="2 3">DSM 15981</strain>
    </source>
</reference>
<dbReference type="HOGENOM" id="CLU_2664491_0_0_9"/>
<dbReference type="AlphaFoldDB" id="C0CXZ3"/>
<evidence type="ECO:0000313" key="2">
    <source>
        <dbReference type="EMBL" id="EEG56041.1"/>
    </source>
</evidence>
<comment type="caution">
    <text evidence="2">The sequence shown here is derived from an EMBL/GenBank/DDBJ whole genome shotgun (WGS) entry which is preliminary data.</text>
</comment>
<dbReference type="Proteomes" id="UP000004756">
    <property type="component" value="Unassembled WGS sequence"/>
</dbReference>
<gene>
    <name evidence="2" type="ORF">CLOSTASPAR_01869</name>
</gene>
<evidence type="ECO:0000313" key="3">
    <source>
        <dbReference type="Proteomes" id="UP000004756"/>
    </source>
</evidence>
<sequence length="75" mass="8626">MEESGVKTVTGKTVWSAKIQQMLKNKKYKGDIMPQKTFTEDYLNGIRKKNVGQRTRYYVKGSHSAIISPEIFDKV</sequence>
<feature type="domain" description="Recombinase" evidence="1">
    <location>
        <begin position="1"/>
        <end position="75"/>
    </location>
</feature>